<evidence type="ECO:0000256" key="17">
    <source>
        <dbReference type="ARBA" id="ARBA00024621"/>
    </source>
</evidence>
<dbReference type="GO" id="GO:0034727">
    <property type="term" value="P:piecemeal microautophagy of the nucleus"/>
    <property type="evidence" value="ECO:0007669"/>
    <property type="project" value="TreeGrafter"/>
</dbReference>
<keyword evidence="13 19" id="KW-0472">Membrane</keyword>
<keyword evidence="22" id="KW-1185">Reference proteome</keyword>
<dbReference type="GO" id="GO:0005776">
    <property type="term" value="C:autophagosome"/>
    <property type="evidence" value="ECO:0007669"/>
    <property type="project" value="TreeGrafter"/>
</dbReference>
<dbReference type="GO" id="GO:0000139">
    <property type="term" value="C:Golgi membrane"/>
    <property type="evidence" value="ECO:0007669"/>
    <property type="project" value="UniProtKB-SubCell"/>
</dbReference>
<keyword evidence="9 19" id="KW-1133">Transmembrane helix</keyword>
<keyword evidence="14" id="KW-0968">Cytoplasmic vesicle</keyword>
<accession>A0A9P4TW70</accession>
<comment type="catalytic activity">
    <reaction evidence="15">
        <text>a 1,2-diacyl-sn-glycero-3-phospho-L-serine(in) = a 1,2-diacyl-sn-glycero-3-phospho-L-serine(out)</text>
        <dbReference type="Rhea" id="RHEA:38663"/>
        <dbReference type="ChEBI" id="CHEBI:57262"/>
    </reaction>
</comment>
<dbReference type="PANTHER" id="PTHR13038:SF10">
    <property type="entry name" value="AUTOPHAGY-RELATED PROTEIN 9"/>
    <property type="match status" value="1"/>
</dbReference>
<evidence type="ECO:0000256" key="7">
    <source>
        <dbReference type="ARBA" id="ARBA00022448"/>
    </source>
</evidence>
<evidence type="ECO:0000256" key="11">
    <source>
        <dbReference type="ARBA" id="ARBA00023034"/>
    </source>
</evidence>
<feature type="transmembrane region" description="Helical" evidence="19">
    <location>
        <begin position="268"/>
        <end position="289"/>
    </location>
</feature>
<evidence type="ECO:0000256" key="10">
    <source>
        <dbReference type="ARBA" id="ARBA00023006"/>
    </source>
</evidence>
<feature type="transmembrane region" description="Helical" evidence="19">
    <location>
        <begin position="439"/>
        <end position="459"/>
    </location>
</feature>
<dbReference type="Proteomes" id="UP000800235">
    <property type="component" value="Unassembled WGS sequence"/>
</dbReference>
<evidence type="ECO:0000256" key="6">
    <source>
        <dbReference type="ARBA" id="ARBA00018074"/>
    </source>
</evidence>
<comment type="catalytic activity">
    <reaction evidence="17">
        <text>a 1,2-diacyl-sn-glycero-3-phospho-(1D-myo-inositol-3-phosphate)(in) = a 1,2-diacyl-sn-glycero-3-phospho-(1D-myo-inositol-3-phosphate)(out)</text>
        <dbReference type="Rhea" id="RHEA:67920"/>
        <dbReference type="ChEBI" id="CHEBI:58088"/>
    </reaction>
</comment>
<evidence type="ECO:0000256" key="14">
    <source>
        <dbReference type="ARBA" id="ARBA00023329"/>
    </source>
</evidence>
<feature type="compositionally biased region" description="Polar residues" evidence="20">
    <location>
        <begin position="141"/>
        <end position="152"/>
    </location>
</feature>
<keyword evidence="12 19" id="KW-0445">Lipid transport</keyword>
<comment type="catalytic activity">
    <reaction evidence="18">
        <text>a 1,2-diacyl-sn-glycero-3-phosphocholine(in) = a 1,2-diacyl-sn-glycero-3-phosphocholine(out)</text>
        <dbReference type="Rhea" id="RHEA:38571"/>
        <dbReference type="ChEBI" id="CHEBI:57643"/>
    </reaction>
</comment>
<feature type="region of interest" description="Disordered" evidence="20">
    <location>
        <begin position="775"/>
        <end position="824"/>
    </location>
</feature>
<comment type="caution">
    <text evidence="21">The sequence shown here is derived from an EMBL/GenBank/DDBJ whole genome shotgun (WGS) entry which is preliminary data.</text>
</comment>
<evidence type="ECO:0000256" key="9">
    <source>
        <dbReference type="ARBA" id="ARBA00022989"/>
    </source>
</evidence>
<sequence>MASNILSRLLPSASDDGLSRRHSIASDDIENNAAMAIDEENLNEPFHEHDLEQLLAEAQDEVSEAGTEGPPFIPVEKKSRRSSGSKKKPKWMKGTAMDDDDDVPQSLMLQGGQVPKPKRERKERRASGNARETPPPPVAGPSTQNTQAQWEATRTQQRLYDNVPGSHGNPLATRIPGGGPLTANPKDRAMWRWTNVQNLDGFLGSVYYYYKGHGIWSICLRRALTLLTLVFVMTFLSFMMFCIDYTKLPASHGLADIRIPKCSRNLPLVWSILLWVIAVGWLYMLFTFITDIPRLYELHDFFHYLLEIDDGEIQTASWQYVVGRLMALRDANPNTASDFHIANRKFIAGQSKQRMDAHDIANRLMRKDNYWIAMINRDILNTTLKVPFFGKRHFFSRTLEWNIGLAVNEFVFDQDGHIRPAFTTSKNRRELIETLRRRFFLLGVMNIFMAPILVSYFVIRHFFAMIMEYQKNPAELGSRGFTPHAEWKMREYNELEHLFHRRKVQAYPYADAYLSTFPKDKTGQVAKFIVFVTGAVGGVLGLISMLDPELFLGFEINGRTIVFWLGTIAFIWNNARGAVPPEHMAEDPEEWLNLVNQYTRYVPPSWHGRLNTYEVQQEFSSLYKLELIMFMEELASVILTPIIFIFNLPQCSEQIIDFFREFTLHVDGLGHVCTFAVFNFKNGGQPRTNVPAGDPRADFYKDRDDKLSQSVMFFQDTYAGVPKRGLGQRKHPFQLPPTFPGLGSIHGPVGLHNSMMAARLATQNAQMAEGPMHSVLLDPHHQPRSSPRVLPQTRHRGGASRHDGSPKPTTYRTSSKIIEEDSELGDSWAVRADAGVENRDGNGDGGDGMGVVGNFLKAVRHQSTRGGGIKL</sequence>
<feature type="region of interest" description="Disordered" evidence="20">
    <location>
        <begin position="1"/>
        <end position="152"/>
    </location>
</feature>
<gene>
    <name evidence="21" type="ORF">EJ08DRAFT_651872</name>
</gene>
<evidence type="ECO:0000256" key="4">
    <source>
        <dbReference type="ARBA" id="ARBA00004653"/>
    </source>
</evidence>
<keyword evidence="11" id="KW-0333">Golgi apparatus</keyword>
<comment type="catalytic activity">
    <reaction evidence="16">
        <text>a 1,2-diacyl-sn-glycero-3-phosphoethanolamine(in) = a 1,2-diacyl-sn-glycero-3-phosphoethanolamine(out)</text>
        <dbReference type="Rhea" id="RHEA:38895"/>
        <dbReference type="ChEBI" id="CHEBI:64612"/>
    </reaction>
</comment>
<dbReference type="GO" id="GO:0006869">
    <property type="term" value="P:lipid transport"/>
    <property type="evidence" value="ECO:0007669"/>
    <property type="project" value="UniProtKB-KW"/>
</dbReference>
<evidence type="ECO:0000313" key="21">
    <source>
        <dbReference type="EMBL" id="KAF2426190.1"/>
    </source>
</evidence>
<name>A0A9P4TW70_9PEZI</name>
<protein>
    <recommendedName>
        <fullName evidence="6 19">Autophagy-related protein 9</fullName>
    </recommendedName>
</protein>
<comment type="subcellular location">
    <subcellularLocation>
        <location evidence="1">Cytoplasmic vesicle membrane</location>
        <topology evidence="1">Multi-pass membrane protein</topology>
    </subcellularLocation>
    <subcellularLocation>
        <location evidence="2">Endoplasmic reticulum membrane</location>
        <topology evidence="2">Multi-pass membrane protein</topology>
    </subcellularLocation>
    <subcellularLocation>
        <location evidence="4">Golgi apparatus membrane</location>
        <topology evidence="4">Multi-pass membrane protein</topology>
    </subcellularLocation>
    <subcellularLocation>
        <location evidence="3 19">Preautophagosomal structure membrane</location>
        <topology evidence="3 19">Multi-pass membrane protein</topology>
    </subcellularLocation>
</comment>
<dbReference type="AlphaFoldDB" id="A0A9P4TW70"/>
<evidence type="ECO:0000256" key="20">
    <source>
        <dbReference type="SAM" id="MobiDB-lite"/>
    </source>
</evidence>
<evidence type="ECO:0000256" key="19">
    <source>
        <dbReference type="RuleBase" id="RU364027"/>
    </source>
</evidence>
<dbReference type="GO" id="GO:0000422">
    <property type="term" value="P:autophagy of mitochondrion"/>
    <property type="evidence" value="ECO:0007669"/>
    <property type="project" value="TreeGrafter"/>
</dbReference>
<evidence type="ECO:0000256" key="2">
    <source>
        <dbReference type="ARBA" id="ARBA00004477"/>
    </source>
</evidence>
<dbReference type="PANTHER" id="PTHR13038">
    <property type="entry name" value="APG9 AUTOPHAGY 9"/>
    <property type="match status" value="1"/>
</dbReference>
<evidence type="ECO:0000256" key="1">
    <source>
        <dbReference type="ARBA" id="ARBA00004439"/>
    </source>
</evidence>
<evidence type="ECO:0000256" key="15">
    <source>
        <dbReference type="ARBA" id="ARBA00024479"/>
    </source>
</evidence>
<feature type="compositionally biased region" description="Polar residues" evidence="20">
    <location>
        <begin position="807"/>
        <end position="816"/>
    </location>
</feature>
<dbReference type="InterPro" id="IPR007241">
    <property type="entry name" value="Autophagy-rel_prot_9"/>
</dbReference>
<evidence type="ECO:0000256" key="13">
    <source>
        <dbReference type="ARBA" id="ARBA00023136"/>
    </source>
</evidence>
<dbReference type="EMBL" id="MU007066">
    <property type="protein sequence ID" value="KAF2426190.1"/>
    <property type="molecule type" value="Genomic_DNA"/>
</dbReference>
<feature type="compositionally biased region" description="Basic residues" evidence="20">
    <location>
        <begin position="78"/>
        <end position="91"/>
    </location>
</feature>
<evidence type="ECO:0000256" key="5">
    <source>
        <dbReference type="ARBA" id="ARBA00006185"/>
    </source>
</evidence>
<comment type="similarity">
    <text evidence="5 19">Belongs to the ATG9 family.</text>
</comment>
<comment type="function">
    <text evidence="19">Phospholipid scramblase involved in autophagy. Cycles between the preautophagosomal structure/phagophore assembly site (PAS) and the cytoplasmic vesicle pool and supplies membrane for the growing autophagosome. Lipid scramblase activity plays a key role in preautophagosomal structure/phagophore assembly by distributing the phospholipids that arrive through ATG2 from the cytoplasmic to the luminal leaflet of the bilayer, thereby driving autophagosomal membrane expansion.</text>
</comment>
<organism evidence="21 22">
    <name type="scientific">Tothia fuscella</name>
    <dbReference type="NCBI Taxonomy" id="1048955"/>
    <lineage>
        <taxon>Eukaryota</taxon>
        <taxon>Fungi</taxon>
        <taxon>Dikarya</taxon>
        <taxon>Ascomycota</taxon>
        <taxon>Pezizomycotina</taxon>
        <taxon>Dothideomycetes</taxon>
        <taxon>Pleosporomycetidae</taxon>
        <taxon>Venturiales</taxon>
        <taxon>Cylindrosympodiaceae</taxon>
        <taxon>Tothia</taxon>
    </lineage>
</organism>
<reference evidence="21" key="1">
    <citation type="journal article" date="2020" name="Stud. Mycol.">
        <title>101 Dothideomycetes genomes: a test case for predicting lifestyles and emergence of pathogens.</title>
        <authorList>
            <person name="Haridas S."/>
            <person name="Albert R."/>
            <person name="Binder M."/>
            <person name="Bloem J."/>
            <person name="Labutti K."/>
            <person name="Salamov A."/>
            <person name="Andreopoulos B."/>
            <person name="Baker S."/>
            <person name="Barry K."/>
            <person name="Bills G."/>
            <person name="Bluhm B."/>
            <person name="Cannon C."/>
            <person name="Castanera R."/>
            <person name="Culley D."/>
            <person name="Daum C."/>
            <person name="Ezra D."/>
            <person name="Gonzalez J."/>
            <person name="Henrissat B."/>
            <person name="Kuo A."/>
            <person name="Liang C."/>
            <person name="Lipzen A."/>
            <person name="Lutzoni F."/>
            <person name="Magnuson J."/>
            <person name="Mondo S."/>
            <person name="Nolan M."/>
            <person name="Ohm R."/>
            <person name="Pangilinan J."/>
            <person name="Park H.-J."/>
            <person name="Ramirez L."/>
            <person name="Alfaro M."/>
            <person name="Sun H."/>
            <person name="Tritt A."/>
            <person name="Yoshinaga Y."/>
            <person name="Zwiers L.-H."/>
            <person name="Turgeon B."/>
            <person name="Goodwin S."/>
            <person name="Spatafora J."/>
            <person name="Crous P."/>
            <person name="Grigoriev I."/>
        </authorList>
    </citation>
    <scope>NUCLEOTIDE SEQUENCE</scope>
    <source>
        <strain evidence="21">CBS 130266</strain>
    </source>
</reference>
<dbReference type="GO" id="GO:0034045">
    <property type="term" value="C:phagophore assembly site membrane"/>
    <property type="evidence" value="ECO:0007669"/>
    <property type="project" value="UniProtKB-SubCell"/>
</dbReference>
<evidence type="ECO:0000256" key="12">
    <source>
        <dbReference type="ARBA" id="ARBA00023055"/>
    </source>
</evidence>
<keyword evidence="7 19" id="KW-0813">Transport</keyword>
<dbReference type="GO" id="GO:0005789">
    <property type="term" value="C:endoplasmic reticulum membrane"/>
    <property type="evidence" value="ECO:0007669"/>
    <property type="project" value="UniProtKB-SubCell"/>
</dbReference>
<evidence type="ECO:0000256" key="16">
    <source>
        <dbReference type="ARBA" id="ARBA00024615"/>
    </source>
</evidence>
<evidence type="ECO:0000256" key="18">
    <source>
        <dbReference type="ARBA" id="ARBA00024631"/>
    </source>
</evidence>
<dbReference type="GO" id="GO:0030659">
    <property type="term" value="C:cytoplasmic vesicle membrane"/>
    <property type="evidence" value="ECO:0007669"/>
    <property type="project" value="UniProtKB-SubCell"/>
</dbReference>
<dbReference type="Pfam" id="PF04109">
    <property type="entry name" value="ATG9"/>
    <property type="match status" value="1"/>
</dbReference>
<feature type="transmembrane region" description="Helical" evidence="19">
    <location>
        <begin position="525"/>
        <end position="543"/>
    </location>
</feature>
<evidence type="ECO:0000313" key="22">
    <source>
        <dbReference type="Proteomes" id="UP000800235"/>
    </source>
</evidence>
<evidence type="ECO:0000256" key="3">
    <source>
        <dbReference type="ARBA" id="ARBA00004511"/>
    </source>
</evidence>
<dbReference type="OrthoDB" id="2020634at2759"/>
<keyword evidence="10 19" id="KW-0072">Autophagy</keyword>
<feature type="transmembrane region" description="Helical" evidence="19">
    <location>
        <begin position="223"/>
        <end position="248"/>
    </location>
</feature>
<comment type="caution">
    <text evidence="19">Lacks conserved residue(s) required for the propagation of feature annotation.</text>
</comment>
<dbReference type="GO" id="GO:0061709">
    <property type="term" value="P:reticulophagy"/>
    <property type="evidence" value="ECO:0007669"/>
    <property type="project" value="TreeGrafter"/>
</dbReference>
<evidence type="ECO:0000256" key="8">
    <source>
        <dbReference type="ARBA" id="ARBA00022692"/>
    </source>
</evidence>
<proteinExistence type="inferred from homology"/>
<keyword evidence="8 19" id="KW-0812">Transmembrane</keyword>
<dbReference type="GO" id="GO:0034497">
    <property type="term" value="P:protein localization to phagophore assembly site"/>
    <property type="evidence" value="ECO:0007669"/>
    <property type="project" value="TreeGrafter"/>
</dbReference>